<dbReference type="Proteomes" id="UP000707206">
    <property type="component" value="Unassembled WGS sequence"/>
</dbReference>
<dbReference type="InterPro" id="IPR045459">
    <property type="entry name" value="DUF5908"/>
</dbReference>
<evidence type="ECO:0000313" key="2">
    <source>
        <dbReference type="EMBL" id="NHF58025.1"/>
    </source>
</evidence>
<keyword evidence="3" id="KW-1185">Reference proteome</keyword>
<name>A0A967AR81_9FLAO</name>
<dbReference type="AlphaFoldDB" id="A0A967AR81"/>
<dbReference type="EMBL" id="VIKU02000001">
    <property type="protein sequence ID" value="NHF58025.1"/>
    <property type="molecule type" value="Genomic_DNA"/>
</dbReference>
<sequence length="61" mass="6697">MSLKINHLKVSITVNQAKSEGGEGSSTPVSEQDAGKKADPEKLAKDVVEQVMRIMEDKKER</sequence>
<gene>
    <name evidence="2" type="ORF">FK220_001645</name>
</gene>
<accession>A0A967AR81</accession>
<evidence type="ECO:0000313" key="3">
    <source>
        <dbReference type="Proteomes" id="UP000707206"/>
    </source>
</evidence>
<evidence type="ECO:0000256" key="1">
    <source>
        <dbReference type="SAM" id="MobiDB-lite"/>
    </source>
</evidence>
<organism evidence="2 3">
    <name type="scientific">Pelagihabitans pacificus</name>
    <dbReference type="NCBI Taxonomy" id="2696054"/>
    <lineage>
        <taxon>Bacteria</taxon>
        <taxon>Pseudomonadati</taxon>
        <taxon>Bacteroidota</taxon>
        <taxon>Flavobacteriia</taxon>
        <taxon>Flavobacteriales</taxon>
        <taxon>Flavobacteriaceae</taxon>
        <taxon>Pelagihabitans</taxon>
    </lineage>
</organism>
<feature type="compositionally biased region" description="Basic and acidic residues" evidence="1">
    <location>
        <begin position="33"/>
        <end position="43"/>
    </location>
</feature>
<dbReference type="RefSeq" id="WP_152572539.1">
    <property type="nucleotide sequence ID" value="NZ_VIKU02000001.1"/>
</dbReference>
<proteinExistence type="predicted"/>
<comment type="caution">
    <text evidence="2">The sequence shown here is derived from an EMBL/GenBank/DDBJ whole genome shotgun (WGS) entry which is preliminary data.</text>
</comment>
<feature type="region of interest" description="Disordered" evidence="1">
    <location>
        <begin position="13"/>
        <end position="43"/>
    </location>
</feature>
<dbReference type="Pfam" id="PF19265">
    <property type="entry name" value="DUF5908"/>
    <property type="match status" value="1"/>
</dbReference>
<reference evidence="2" key="2">
    <citation type="submission" date="2020-03" db="EMBL/GenBank/DDBJ databases">
        <title>Flavobacteriaceae bacterium strain TP-CH-4, a member of the family Flavobacteriaceae isolated from a deep-sea seamount.</title>
        <authorList>
            <person name="Zhang D.-C."/>
        </authorList>
    </citation>
    <scope>NUCLEOTIDE SEQUENCE</scope>
    <source>
        <strain evidence="2">TP-CH-4</strain>
    </source>
</reference>
<reference evidence="2" key="1">
    <citation type="submission" date="2019-07" db="EMBL/GenBank/DDBJ databases">
        <authorList>
            <person name="De-Chao Zhang Q."/>
        </authorList>
    </citation>
    <scope>NUCLEOTIDE SEQUENCE</scope>
    <source>
        <strain evidence="2">TP-CH-4</strain>
    </source>
</reference>
<protein>
    <submittedName>
        <fullName evidence="2">Uncharacterized protein</fullName>
    </submittedName>
</protein>